<keyword evidence="4" id="KW-0863">Zinc-finger</keyword>
<keyword evidence="9" id="KW-0539">Nucleus</keyword>
<dbReference type="PANTHER" id="PTHR31576:SF2">
    <property type="entry name" value="TATA BOX-BINDING PROTEIN-ASSOCIATED FACTOR RNA POLYMERASE I SUBUNIT B"/>
    <property type="match status" value="1"/>
</dbReference>
<feature type="domain" description="Rrn7/TAF1B C-terminal cyclin" evidence="12">
    <location>
        <begin position="294"/>
        <end position="468"/>
    </location>
</feature>
<protein>
    <recommendedName>
        <fullName evidence="15">RRN7-type domain-containing protein</fullName>
    </recommendedName>
</protein>
<dbReference type="InterPro" id="IPR048540">
    <property type="entry name" value="Rrn7_cyclin_N"/>
</dbReference>
<dbReference type="Proteomes" id="UP000194127">
    <property type="component" value="Unassembled WGS sequence"/>
</dbReference>
<evidence type="ECO:0000256" key="5">
    <source>
        <dbReference type="ARBA" id="ARBA00022833"/>
    </source>
</evidence>
<dbReference type="Pfam" id="PF20645">
    <property type="entry name" value="Rrn7_cyclin_C"/>
    <property type="match status" value="1"/>
</dbReference>
<evidence type="ECO:0000259" key="12">
    <source>
        <dbReference type="Pfam" id="PF20645"/>
    </source>
</evidence>
<evidence type="ECO:0000256" key="3">
    <source>
        <dbReference type="ARBA" id="ARBA00022723"/>
    </source>
</evidence>
<dbReference type="STRING" id="670580.A0A1X6MVK5"/>
<accession>A0A1X6MVK5</accession>
<proteinExistence type="inferred from homology"/>
<feature type="compositionally biased region" description="Low complexity" evidence="10">
    <location>
        <begin position="173"/>
        <end position="182"/>
    </location>
</feature>
<comment type="subcellular location">
    <subcellularLocation>
        <location evidence="1">Nucleus</location>
        <location evidence="1">Nucleolus</location>
    </subcellularLocation>
</comment>
<dbReference type="GO" id="GO:0008270">
    <property type="term" value="F:zinc ion binding"/>
    <property type="evidence" value="ECO:0007669"/>
    <property type="project" value="UniProtKB-KW"/>
</dbReference>
<sequence length="600" mass="67942">MAPKRRCPVCGSKQWHKEPSSGLITCSEGHVLQNYRNETREVTELGPHALRKRTLKSVRKKREKLSKADPNLYHGERARFHYFQCLQLILRMQISALIEAWGLPPEFEIICKDIWALHLSLLPKPPPAEPLRFRQDRETTEESEARARPQSTLAPDDASDGEQEAEELHGDAARASSSSSSASDEEDEDPAIAELMRENSETSSSEEDAPRPRAPTENAKKKRPDRQFDAPASTIAVLIVACWTLRLPVTHMDFIKLIEAYKLPYMDPTRLLPAGLTVHLTKHVVQALSPKHAPSPILLHGLASRLARLMHSEYGVYTPEMNSSPLLWRAVRATCGTPTLYVMSKKVARVLSVPVMLHRSLASPLARTKKRDPEFHKYDSIVPEVALISVVIVVLKMVYGLDGKERQGGPIQDPACALPLLTEFLQCIKEVDEKHEDHFEHTRPLKHRRSALDLDDSAIDRYLDFCETALLPREDQRDGTLAHRLPWSWISERYSIPEERAQRASLPPMPLNEDATGLLPGQAYAVFNTQDVLGALPEQYETVIARAAQWSGVNESYVASVVERFERRLIRWWDQLKRRERDGRRGKSVGSAERELSPEV</sequence>
<organism evidence="13 14">
    <name type="scientific">Postia placenta MAD-698-R-SB12</name>
    <dbReference type="NCBI Taxonomy" id="670580"/>
    <lineage>
        <taxon>Eukaryota</taxon>
        <taxon>Fungi</taxon>
        <taxon>Dikarya</taxon>
        <taxon>Basidiomycota</taxon>
        <taxon>Agaricomycotina</taxon>
        <taxon>Agaricomycetes</taxon>
        <taxon>Polyporales</taxon>
        <taxon>Adustoporiaceae</taxon>
        <taxon>Rhodonia</taxon>
    </lineage>
</organism>
<keyword evidence="6" id="KW-0805">Transcription regulation</keyword>
<dbReference type="OrthoDB" id="428577at2759"/>
<dbReference type="RefSeq" id="XP_024337050.1">
    <property type="nucleotide sequence ID" value="XM_024486134.1"/>
</dbReference>
<gene>
    <name evidence="13" type="ORF">POSPLADRAFT_1148073</name>
</gene>
<keyword evidence="14" id="KW-1185">Reference proteome</keyword>
<evidence type="ECO:0000256" key="2">
    <source>
        <dbReference type="ARBA" id="ARBA00006899"/>
    </source>
</evidence>
<evidence type="ECO:0000256" key="4">
    <source>
        <dbReference type="ARBA" id="ARBA00022771"/>
    </source>
</evidence>
<dbReference type="PANTHER" id="PTHR31576">
    <property type="entry name" value="TATA BOX-BINDING PROTEIN-ASSOCIATED FACTOR RNA POLYMERASE I SUBUNIT B"/>
    <property type="match status" value="1"/>
</dbReference>
<evidence type="ECO:0000256" key="7">
    <source>
        <dbReference type="ARBA" id="ARBA00023125"/>
    </source>
</evidence>
<dbReference type="GO" id="GO:0042790">
    <property type="term" value="P:nucleolar large rRNA transcription by RNA polymerase I"/>
    <property type="evidence" value="ECO:0007669"/>
    <property type="project" value="TreeGrafter"/>
</dbReference>
<keyword evidence="8" id="KW-0804">Transcription</keyword>
<dbReference type="AlphaFoldDB" id="A0A1X6MVK5"/>
<evidence type="ECO:0000256" key="9">
    <source>
        <dbReference type="ARBA" id="ARBA00023242"/>
    </source>
</evidence>
<evidence type="ECO:0000256" key="1">
    <source>
        <dbReference type="ARBA" id="ARBA00004604"/>
    </source>
</evidence>
<evidence type="ECO:0000313" key="13">
    <source>
        <dbReference type="EMBL" id="OSX60256.1"/>
    </source>
</evidence>
<feature type="region of interest" description="Disordered" evidence="10">
    <location>
        <begin position="126"/>
        <end position="227"/>
    </location>
</feature>
<feature type="domain" description="Rrn7/TAF1B N-terminal cyclin" evidence="11">
    <location>
        <begin position="86"/>
        <end position="273"/>
    </location>
</feature>
<evidence type="ECO:0000256" key="8">
    <source>
        <dbReference type="ARBA" id="ARBA00023163"/>
    </source>
</evidence>
<comment type="similarity">
    <text evidence="2">Belongs to the RRN7/TAF1B family.</text>
</comment>
<dbReference type="Pfam" id="PF20644">
    <property type="entry name" value="Rrn7_cyclin_N"/>
    <property type="match status" value="1"/>
</dbReference>
<dbReference type="InterPro" id="IPR048538">
    <property type="entry name" value="Rrn7_cyclin_C"/>
</dbReference>
<dbReference type="EMBL" id="KZ110600">
    <property type="protein sequence ID" value="OSX60256.1"/>
    <property type="molecule type" value="Genomic_DNA"/>
</dbReference>
<evidence type="ECO:0000259" key="11">
    <source>
        <dbReference type="Pfam" id="PF20644"/>
    </source>
</evidence>
<dbReference type="GO" id="GO:0001164">
    <property type="term" value="F:RNA polymerase I core promoter sequence-specific DNA binding"/>
    <property type="evidence" value="ECO:0007669"/>
    <property type="project" value="InterPro"/>
</dbReference>
<dbReference type="GeneID" id="36331083"/>
<keyword evidence="7" id="KW-0238">DNA-binding</keyword>
<dbReference type="GO" id="GO:0070860">
    <property type="term" value="C:RNA polymerase I core factor complex"/>
    <property type="evidence" value="ECO:0007669"/>
    <property type="project" value="InterPro"/>
</dbReference>
<evidence type="ECO:0000256" key="6">
    <source>
        <dbReference type="ARBA" id="ARBA00023015"/>
    </source>
</evidence>
<evidence type="ECO:0008006" key="15">
    <source>
        <dbReference type="Google" id="ProtNLM"/>
    </source>
</evidence>
<feature type="compositionally biased region" description="Basic and acidic residues" evidence="10">
    <location>
        <begin position="131"/>
        <end position="147"/>
    </location>
</feature>
<keyword evidence="3" id="KW-0479">Metal-binding</keyword>
<reference evidence="13 14" key="1">
    <citation type="submission" date="2017-04" db="EMBL/GenBank/DDBJ databases">
        <title>Genome Sequence of the Model Brown-Rot Fungus Postia placenta SB12.</title>
        <authorList>
            <consortium name="DOE Joint Genome Institute"/>
            <person name="Gaskell J."/>
            <person name="Kersten P."/>
            <person name="Larrondo L.F."/>
            <person name="Canessa P."/>
            <person name="Martinez D."/>
            <person name="Hibbett D."/>
            <person name="Schmoll M."/>
            <person name="Kubicek C.P."/>
            <person name="Martinez A.T."/>
            <person name="Yadav J."/>
            <person name="Master E."/>
            <person name="Magnuson J.K."/>
            <person name="James T."/>
            <person name="Yaver D."/>
            <person name="Berka R."/>
            <person name="Labutti K."/>
            <person name="Lipzen A."/>
            <person name="Aerts A."/>
            <person name="Barry K."/>
            <person name="Henrissat B."/>
            <person name="Blanchette R."/>
            <person name="Grigoriev I."/>
            <person name="Cullen D."/>
        </authorList>
    </citation>
    <scope>NUCLEOTIDE SEQUENCE [LARGE SCALE GENOMIC DNA]</scope>
    <source>
        <strain evidence="13 14">MAD-698-R-SB12</strain>
    </source>
</reference>
<keyword evidence="5" id="KW-0862">Zinc</keyword>
<feature type="region of interest" description="Disordered" evidence="10">
    <location>
        <begin position="580"/>
        <end position="600"/>
    </location>
</feature>
<evidence type="ECO:0000256" key="10">
    <source>
        <dbReference type="SAM" id="MobiDB-lite"/>
    </source>
</evidence>
<name>A0A1X6MVK5_9APHY</name>
<evidence type="ECO:0000313" key="14">
    <source>
        <dbReference type="Proteomes" id="UP000194127"/>
    </source>
</evidence>
<dbReference type="InterPro" id="IPR033599">
    <property type="entry name" value="TAF1B/Rrn7"/>
</dbReference>